<keyword evidence="2" id="KW-1185">Reference proteome</keyword>
<dbReference type="OrthoDB" id="10072093at2759"/>
<evidence type="ECO:0000313" key="2">
    <source>
        <dbReference type="Proteomes" id="UP001152320"/>
    </source>
</evidence>
<dbReference type="AlphaFoldDB" id="A0A9Q1C1Z6"/>
<dbReference type="Proteomes" id="UP001152320">
    <property type="component" value="Chromosome 8"/>
</dbReference>
<dbReference type="PANTHER" id="PTHR31635:SF196">
    <property type="entry name" value="REVERSE TRANSCRIPTASE DOMAIN-CONTAINING PROTEIN-RELATED"/>
    <property type="match status" value="1"/>
</dbReference>
<gene>
    <name evidence="1" type="ORF">HOLleu_17652</name>
</gene>
<evidence type="ECO:0000313" key="1">
    <source>
        <dbReference type="EMBL" id="KAJ8036970.1"/>
    </source>
</evidence>
<protein>
    <submittedName>
        <fullName evidence="1">LINE-1 retrotransposable element ORF2 protein</fullName>
    </submittedName>
</protein>
<organism evidence="1 2">
    <name type="scientific">Holothuria leucospilota</name>
    <name type="common">Black long sea cucumber</name>
    <name type="synonym">Mertensiothuria leucospilota</name>
    <dbReference type="NCBI Taxonomy" id="206669"/>
    <lineage>
        <taxon>Eukaryota</taxon>
        <taxon>Metazoa</taxon>
        <taxon>Echinodermata</taxon>
        <taxon>Eleutherozoa</taxon>
        <taxon>Echinozoa</taxon>
        <taxon>Holothuroidea</taxon>
        <taxon>Aspidochirotacea</taxon>
        <taxon>Aspidochirotida</taxon>
        <taxon>Holothuriidae</taxon>
        <taxon>Holothuria</taxon>
    </lineage>
</organism>
<sequence length="302" mass="35762">MCNESFTNFTKVLDEFSSNSSLKINYDKCFVKRVGACRWLNTVFCENLPVIWTNDTISYLGIKIPNEMHDITNINFANKPNVIRDCLKPWEARKLSIMGKATILKCLAMPKLTYCFSVLPNPSEDFFHCVQNIFFEFLWEGKPDRIKRNVLINFYNEGGLQIPHVKTVCDSLKASWVKRFLLDSDKWFFLKKILSDKGGFYFFDCNIHYRDKVLTNIQDDFYRSVLEAWFLYKFRRPNCRSEYLAENIWFNSFITIDHNVVFMKSWFDKGVKTISDLCNNDDTFKDFENFCETFDINTDFVT</sequence>
<dbReference type="EMBL" id="JAIZAY010000008">
    <property type="protein sequence ID" value="KAJ8036970.1"/>
    <property type="molecule type" value="Genomic_DNA"/>
</dbReference>
<proteinExistence type="predicted"/>
<comment type="caution">
    <text evidence="1">The sequence shown here is derived from an EMBL/GenBank/DDBJ whole genome shotgun (WGS) entry which is preliminary data.</text>
</comment>
<dbReference type="PANTHER" id="PTHR31635">
    <property type="entry name" value="REVERSE TRANSCRIPTASE DOMAIN-CONTAINING PROTEIN-RELATED"/>
    <property type="match status" value="1"/>
</dbReference>
<name>A0A9Q1C1Z6_HOLLE</name>
<reference evidence="1" key="1">
    <citation type="submission" date="2021-10" db="EMBL/GenBank/DDBJ databases">
        <title>Tropical sea cucumber genome reveals ecological adaptation and Cuvierian tubules defense mechanism.</title>
        <authorList>
            <person name="Chen T."/>
        </authorList>
    </citation>
    <scope>NUCLEOTIDE SEQUENCE</scope>
    <source>
        <strain evidence="1">Nanhai2018</strain>
        <tissue evidence="1">Muscle</tissue>
    </source>
</reference>
<accession>A0A9Q1C1Z6</accession>